<dbReference type="Pfam" id="PF05437">
    <property type="entry name" value="AzlD"/>
    <property type="match status" value="1"/>
</dbReference>
<keyword evidence="1" id="KW-1133">Transmembrane helix</keyword>
<dbReference type="RefSeq" id="WP_306887022.1">
    <property type="nucleotide sequence ID" value="NZ_JAUSUL010000004.1"/>
</dbReference>
<accession>A0AAE3VSR0</accession>
<keyword evidence="1" id="KW-0812">Transmembrane</keyword>
<gene>
    <name evidence="2" type="ORF">J2S73_003602</name>
</gene>
<feature type="transmembrane region" description="Helical" evidence="1">
    <location>
        <begin position="99"/>
        <end position="116"/>
    </location>
</feature>
<sequence length="117" mass="12443">MSGATELDFAGLGPFLTILIIAALPTHIWRWLGVLFAGRLTEESEIFIWVKAVAIALLAALISQLILFPNGALADVPMLVRVAGAAIGLAVYFATRRTLVLGLLAGEAIIAAGWFLR</sequence>
<keyword evidence="1" id="KW-0472">Membrane</keyword>
<proteinExistence type="predicted"/>
<dbReference type="EMBL" id="JAUSUL010000004">
    <property type="protein sequence ID" value="MDQ0317125.1"/>
    <property type="molecule type" value="Genomic_DNA"/>
</dbReference>
<feature type="transmembrane region" description="Helical" evidence="1">
    <location>
        <begin position="78"/>
        <end position="94"/>
    </location>
</feature>
<feature type="transmembrane region" description="Helical" evidence="1">
    <location>
        <begin position="12"/>
        <end position="34"/>
    </location>
</feature>
<evidence type="ECO:0000256" key="1">
    <source>
        <dbReference type="SAM" id="Phobius"/>
    </source>
</evidence>
<evidence type="ECO:0000313" key="2">
    <source>
        <dbReference type="EMBL" id="MDQ0317125.1"/>
    </source>
</evidence>
<name>A0AAE3VSR0_9HYPH</name>
<feature type="transmembrane region" description="Helical" evidence="1">
    <location>
        <begin position="46"/>
        <end position="66"/>
    </location>
</feature>
<dbReference type="Proteomes" id="UP001229244">
    <property type="component" value="Unassembled WGS sequence"/>
</dbReference>
<comment type="caution">
    <text evidence="2">The sequence shown here is derived from an EMBL/GenBank/DDBJ whole genome shotgun (WGS) entry which is preliminary data.</text>
</comment>
<dbReference type="InterPro" id="IPR008407">
    <property type="entry name" value="Brnchd-chn_aa_trnsp_AzlD"/>
</dbReference>
<reference evidence="2" key="1">
    <citation type="submission" date="2023-07" db="EMBL/GenBank/DDBJ databases">
        <title>Genomic Encyclopedia of Type Strains, Phase IV (KMG-IV): sequencing the most valuable type-strain genomes for metagenomic binning, comparative biology and taxonomic classification.</title>
        <authorList>
            <person name="Goeker M."/>
        </authorList>
    </citation>
    <scope>NUCLEOTIDE SEQUENCE</scope>
    <source>
        <strain evidence="2">DSM 21202</strain>
    </source>
</reference>
<keyword evidence="3" id="KW-1185">Reference proteome</keyword>
<dbReference type="AlphaFoldDB" id="A0AAE3VSR0"/>
<organism evidence="2 3">
    <name type="scientific">Amorphus orientalis</name>
    <dbReference type="NCBI Taxonomy" id="649198"/>
    <lineage>
        <taxon>Bacteria</taxon>
        <taxon>Pseudomonadati</taxon>
        <taxon>Pseudomonadota</taxon>
        <taxon>Alphaproteobacteria</taxon>
        <taxon>Hyphomicrobiales</taxon>
        <taxon>Amorphaceae</taxon>
        <taxon>Amorphus</taxon>
    </lineage>
</organism>
<evidence type="ECO:0000313" key="3">
    <source>
        <dbReference type="Proteomes" id="UP001229244"/>
    </source>
</evidence>
<protein>
    <submittedName>
        <fullName evidence="2">Branched-subunit amino acid transport protein</fullName>
    </submittedName>
</protein>